<proteinExistence type="predicted"/>
<name>A0ABU8ZA37_9ENTR</name>
<comment type="caution">
    <text evidence="1">The sequence shown here is derived from an EMBL/GenBank/DDBJ whole genome shotgun (WGS) entry which is preliminary data.</text>
</comment>
<evidence type="ECO:0008006" key="3">
    <source>
        <dbReference type="Google" id="ProtNLM"/>
    </source>
</evidence>
<dbReference type="Proteomes" id="UP001334005">
    <property type="component" value="Unassembled WGS sequence"/>
</dbReference>
<evidence type="ECO:0000313" key="1">
    <source>
        <dbReference type="EMBL" id="MEK0250420.1"/>
    </source>
</evidence>
<evidence type="ECO:0000313" key="2">
    <source>
        <dbReference type="Proteomes" id="UP001334005"/>
    </source>
</evidence>
<keyword evidence="2" id="KW-1185">Reference proteome</keyword>
<dbReference type="EMBL" id="JARXNH020000057">
    <property type="protein sequence ID" value="MEK0250420.1"/>
    <property type="molecule type" value="Genomic_DNA"/>
</dbReference>
<reference evidence="1 2" key="1">
    <citation type="submission" date="2024-03" db="EMBL/GenBank/DDBJ databases">
        <title>Two novel Raoultella species associated with bleeding cankers of broadleaf hosts, Raoultella scottia sp. nov. and Raoultella lignicola sp. nov.</title>
        <authorList>
            <person name="Brady C.L."/>
        </authorList>
    </citation>
    <scope>NUCLEOTIDE SEQUENCE [LARGE SCALE GENOMIC DNA]</scope>
    <source>
        <strain evidence="1 2">BAC 10a-01-01</strain>
    </source>
</reference>
<protein>
    <recommendedName>
        <fullName evidence="3">Phage protein</fullName>
    </recommendedName>
</protein>
<sequence length="90" mass="10408">MAIETLHRLIITFDIKKEDIHGEIDAIDKIGSFVFDISERLRLDDCFVNYGGAAHLPYCMLEHSERACLEKAECEIQAYIGHFIRHKTEI</sequence>
<gene>
    <name evidence="1" type="ORF">QFI66_020270</name>
</gene>
<accession>A0ABU8ZA37</accession>
<dbReference type="RefSeq" id="WP_095096533.1">
    <property type="nucleotide sequence ID" value="NZ_JARXNH020000057.1"/>
</dbReference>
<organism evidence="1 2">
    <name type="scientific">Raoultella scottii</name>
    <dbReference type="NCBI Taxonomy" id="3040937"/>
    <lineage>
        <taxon>Bacteria</taxon>
        <taxon>Pseudomonadati</taxon>
        <taxon>Pseudomonadota</taxon>
        <taxon>Gammaproteobacteria</taxon>
        <taxon>Enterobacterales</taxon>
        <taxon>Enterobacteriaceae</taxon>
        <taxon>Klebsiella/Raoultella group</taxon>
        <taxon>Raoultella</taxon>
    </lineage>
</organism>